<sequence length="119" mass="13484">MQGRRCLFDNASIHLPSLLLCIHYLAGGTITALDGYMYRLSIYTIPSQRQFLPASVFRPHIGFILLPSPHPSSHIFEFLFNGSMLSDLKRKTSPLRSALHSTPSLLCLASWLRGERERK</sequence>
<comment type="caution">
    <text evidence="1">The sequence shown here is derived from an EMBL/GenBank/DDBJ whole genome shotgun (WGS) entry which is preliminary data.</text>
</comment>
<evidence type="ECO:0000313" key="1">
    <source>
        <dbReference type="EMBL" id="CAI6331610.1"/>
    </source>
</evidence>
<evidence type="ECO:0000313" key="2">
    <source>
        <dbReference type="Proteomes" id="UP001152607"/>
    </source>
</evidence>
<keyword evidence="2" id="KW-1185">Reference proteome</keyword>
<proteinExistence type="predicted"/>
<reference evidence="1" key="1">
    <citation type="submission" date="2023-01" db="EMBL/GenBank/DDBJ databases">
        <authorList>
            <person name="Van Ghelder C."/>
            <person name="Rancurel C."/>
        </authorList>
    </citation>
    <scope>NUCLEOTIDE SEQUENCE</scope>
    <source>
        <strain evidence="1">CNCM I-4278</strain>
    </source>
</reference>
<name>A0A9W4U8P3_9PLEO</name>
<dbReference type="Proteomes" id="UP001152607">
    <property type="component" value="Unassembled WGS sequence"/>
</dbReference>
<dbReference type="EMBL" id="CAOQHR010000003">
    <property type="protein sequence ID" value="CAI6331610.1"/>
    <property type="molecule type" value="Genomic_DNA"/>
</dbReference>
<accession>A0A9W4U8P3</accession>
<gene>
    <name evidence="1" type="ORF">PDIGIT_LOCUS4635</name>
</gene>
<protein>
    <submittedName>
        <fullName evidence="1">Uncharacterized protein</fullName>
    </submittedName>
</protein>
<dbReference type="AlphaFoldDB" id="A0A9W4U8P3"/>
<organism evidence="1 2">
    <name type="scientific">Periconia digitata</name>
    <dbReference type="NCBI Taxonomy" id="1303443"/>
    <lineage>
        <taxon>Eukaryota</taxon>
        <taxon>Fungi</taxon>
        <taxon>Dikarya</taxon>
        <taxon>Ascomycota</taxon>
        <taxon>Pezizomycotina</taxon>
        <taxon>Dothideomycetes</taxon>
        <taxon>Pleosporomycetidae</taxon>
        <taxon>Pleosporales</taxon>
        <taxon>Massarineae</taxon>
        <taxon>Periconiaceae</taxon>
        <taxon>Periconia</taxon>
    </lineage>
</organism>